<dbReference type="GO" id="GO:0009289">
    <property type="term" value="C:pilus"/>
    <property type="evidence" value="ECO:0007669"/>
    <property type="project" value="UniProtKB-SubCell"/>
</dbReference>
<evidence type="ECO:0000256" key="2">
    <source>
        <dbReference type="ARBA" id="ARBA00008387"/>
    </source>
</evidence>
<evidence type="ECO:0000313" key="9">
    <source>
        <dbReference type="Proteomes" id="UP000244906"/>
    </source>
</evidence>
<evidence type="ECO:0000259" key="7">
    <source>
        <dbReference type="Pfam" id="PF05567"/>
    </source>
</evidence>
<keyword evidence="9" id="KW-1185">Reference proteome</keyword>
<keyword evidence="6" id="KW-0281">Fimbrium</keyword>
<comment type="subcellular location">
    <subcellularLocation>
        <location evidence="1">Fimbrium</location>
    </subcellularLocation>
</comment>
<evidence type="ECO:0000256" key="6">
    <source>
        <dbReference type="ARBA" id="ARBA00023263"/>
    </source>
</evidence>
<dbReference type="GO" id="GO:0046872">
    <property type="term" value="F:metal ion binding"/>
    <property type="evidence" value="ECO:0007669"/>
    <property type="project" value="UniProtKB-KW"/>
</dbReference>
<dbReference type="RefSeq" id="WP_116686516.1">
    <property type="nucleotide sequence ID" value="NZ_CAWNYD010000002.1"/>
</dbReference>
<dbReference type="AlphaFoldDB" id="A0A2V1GXS9"/>
<feature type="domain" description="PilY1 beta-propeller" evidence="7">
    <location>
        <begin position="699"/>
        <end position="940"/>
    </location>
</feature>
<gene>
    <name evidence="8" type="ORF">DC094_07600</name>
</gene>
<dbReference type="InterPro" id="IPR015943">
    <property type="entry name" value="WD40/YVTN_repeat-like_dom_sf"/>
</dbReference>
<evidence type="ECO:0000313" key="8">
    <source>
        <dbReference type="EMBL" id="PVZ70443.1"/>
    </source>
</evidence>
<sequence length="1170" mass="127298">MRFFVIIILLFFSSLAFSDDSEIYFSQVDNGGQKNSLIMTLDNSASLRENRIPLLNSINRLIDSLSGIRVGMVGFYGGGFSSLAVGFPVADIDDSYCNAVGCSIVVRREVASNDHDGYENSFSQVLTQSSSLGSGTESYTLLRFPQFNAPSEIEADQADLNLIATNSGYYNFEVKLLSSNSAREVKEENSDISNRWSSSTTKVSASGYVSVGTEIKISIIGLINELLSRSEWCGGQDLAVIIKNKSAISIAASEHPSYHPAQLEVGLIPTSRSKSSCPAVNYGVDNGKGSVAQQLSKLTVKEELKKEISSYMLSDYYDYTPSIESTLETLLYISGEAVRKGRFREGKDRDSRQPIHSRIAHSASYNGGNLSRSAECHDFDLNNSDCVNENITGNAVYKPVITHQCHKARHVLITDGEFYQVTDDAARLIKEITGSSGQPYCPTTNAQSLGTQCMARLVGHMAKNDLFPELPGVQSVQTDVIGFNVYPRQIDEVMAQSGGDFYHVQSTEEILDALTTITEKLLINNGNAVGVEIQANAFDRLTSNDNIYLSLFQPTLASRWLGNIRKYQRTPAGIVGKNNVPAFVSGSINPAVIDLLSTTSAGSDISNGGVGSKLSNNRIVYSNLSSSPLTAPANRISRNNPLLTTSLLSVSDEDRNTLVDWVLGKDTQDYDEDNNLSEAHQTMGAIVHSNLVVANYGVTKATANALLFAATSDGYLHAFDEATGVEVFSFIPNELLSQLNTVRIDSVGDNRPHGLDGQLSIWYSNKSAGGDYNENGQGRIILFFGLRRSGSSYYALDITNRNQPELLWNFDPINAGLTYFGQSWSKPQVMSIPINNISQKVVLVSGGYDASNDESRTPGNASGNTIALLSLDTGQILWHAGGTNTQASLQFNSMEFSIPATPKVLDLNQNGNADRIYVGDLGGQLWRFDVHNSTRSTPNITGGVIASVSGASSDNYRRFFAAPDASLDSAANKINVAIGSGWASHPLDGEVGDRFYLFKDQLSPQKTNYRQLSESDLYDATSNQLFESLAANSKVAANARDNGWFLRMQGQGEKVVSESLTLDGKVLFTTYKPALDIADPCVRVAQGATASYLLDLKYAFPVYDVNSDNVLNADDRQAPLVSSLLPSQPQVVLPEQGYPEFYFGLERGFEGFLIQNQIGRTFHLDRSGSN</sequence>
<dbReference type="OrthoDB" id="7156875at2"/>
<comment type="similarity">
    <text evidence="2">Belongs to the PilY1 family.</text>
</comment>
<keyword evidence="3" id="KW-1029">Fimbrium biogenesis</keyword>
<dbReference type="Proteomes" id="UP000244906">
    <property type="component" value="Unassembled WGS sequence"/>
</dbReference>
<evidence type="ECO:0000256" key="3">
    <source>
        <dbReference type="ARBA" id="ARBA00022558"/>
    </source>
</evidence>
<protein>
    <recommendedName>
        <fullName evidence="7">PilY1 beta-propeller domain-containing protein</fullName>
    </recommendedName>
</protein>
<keyword evidence="5" id="KW-0106">Calcium</keyword>
<evidence type="ECO:0000256" key="4">
    <source>
        <dbReference type="ARBA" id="ARBA00022723"/>
    </source>
</evidence>
<proteinExistence type="inferred from homology"/>
<keyword evidence="4" id="KW-0479">Metal-binding</keyword>
<evidence type="ECO:0000256" key="5">
    <source>
        <dbReference type="ARBA" id="ARBA00022837"/>
    </source>
</evidence>
<dbReference type="EMBL" id="QDDL01000002">
    <property type="protein sequence ID" value="PVZ70443.1"/>
    <property type="molecule type" value="Genomic_DNA"/>
</dbReference>
<comment type="caution">
    <text evidence="8">The sequence shown here is derived from an EMBL/GenBank/DDBJ whole genome shotgun (WGS) entry which is preliminary data.</text>
</comment>
<dbReference type="Gene3D" id="2.130.10.10">
    <property type="entry name" value="YVTN repeat-like/Quinoprotein amine dehydrogenase"/>
    <property type="match status" value="1"/>
</dbReference>
<name>A0A2V1GXS9_9GAMM</name>
<reference evidence="8 9" key="1">
    <citation type="submission" date="2018-04" db="EMBL/GenBank/DDBJ databases">
        <title>Thalassorhabdus spongiae gen. nov., sp. nov., isolated from a marine sponge in South-West Iceland.</title>
        <authorList>
            <person name="Knobloch S."/>
            <person name="Daussin A."/>
            <person name="Johannsson R."/>
            <person name="Marteinsson V.T."/>
        </authorList>
    </citation>
    <scope>NUCLEOTIDE SEQUENCE [LARGE SCALE GENOMIC DNA]</scope>
    <source>
        <strain evidence="8 9">Hp12</strain>
    </source>
</reference>
<accession>A0A2V1GXS9</accession>
<dbReference type="Pfam" id="PF05567">
    <property type="entry name" value="T4P_PilY1"/>
    <property type="match status" value="1"/>
</dbReference>
<organism evidence="8 9">
    <name type="scientific">Pelagibaculum spongiae</name>
    <dbReference type="NCBI Taxonomy" id="2080658"/>
    <lineage>
        <taxon>Bacteria</taxon>
        <taxon>Pseudomonadati</taxon>
        <taxon>Pseudomonadota</taxon>
        <taxon>Gammaproteobacteria</taxon>
        <taxon>Oceanospirillales</taxon>
        <taxon>Pelagibaculum</taxon>
    </lineage>
</organism>
<dbReference type="InterPro" id="IPR008707">
    <property type="entry name" value="B-propeller_PilY1"/>
</dbReference>
<evidence type="ECO:0000256" key="1">
    <source>
        <dbReference type="ARBA" id="ARBA00004561"/>
    </source>
</evidence>
<dbReference type="InterPro" id="IPR011047">
    <property type="entry name" value="Quinoprotein_ADH-like_sf"/>
</dbReference>
<dbReference type="SUPFAM" id="SSF50998">
    <property type="entry name" value="Quinoprotein alcohol dehydrogenase-like"/>
    <property type="match status" value="1"/>
</dbReference>